<evidence type="ECO:0000313" key="2">
    <source>
        <dbReference type="EMBL" id="TQM27595.1"/>
    </source>
</evidence>
<dbReference type="Proteomes" id="UP000320235">
    <property type="component" value="Unassembled WGS sequence"/>
</dbReference>
<evidence type="ECO:0000313" key="3">
    <source>
        <dbReference type="Proteomes" id="UP000320235"/>
    </source>
</evidence>
<dbReference type="EMBL" id="VFPE01000002">
    <property type="protein sequence ID" value="TQM27595.1"/>
    <property type="molecule type" value="Genomic_DNA"/>
</dbReference>
<dbReference type="Gene3D" id="1.10.30.50">
    <property type="match status" value="1"/>
</dbReference>
<dbReference type="Pfam" id="PF02720">
    <property type="entry name" value="DUF222"/>
    <property type="match status" value="1"/>
</dbReference>
<dbReference type="InterPro" id="IPR003870">
    <property type="entry name" value="DUF222"/>
</dbReference>
<name>A0A543F183_9MICO</name>
<keyword evidence="3" id="KW-1185">Reference proteome</keyword>
<organism evidence="2 3">
    <name type="scientific">Microbacterium kyungheense</name>
    <dbReference type="NCBI Taxonomy" id="1263636"/>
    <lineage>
        <taxon>Bacteria</taxon>
        <taxon>Bacillati</taxon>
        <taxon>Actinomycetota</taxon>
        <taxon>Actinomycetes</taxon>
        <taxon>Micrococcales</taxon>
        <taxon>Microbacteriaceae</taxon>
        <taxon>Microbacterium</taxon>
    </lineage>
</organism>
<comment type="caution">
    <text evidence="2">The sequence shown here is derived from an EMBL/GenBank/DDBJ whole genome shotgun (WGS) entry which is preliminary data.</text>
</comment>
<dbReference type="AlphaFoldDB" id="A0A543F183"/>
<feature type="domain" description="HNH nuclease" evidence="1">
    <location>
        <begin position="308"/>
        <end position="360"/>
    </location>
</feature>
<sequence>MPPVPDAVDLVVEASTMVSVFVAQRYARVDAMRRELVGRARRFGAGEVELVERSIRLELAAAMRVSEYAAGRLIVVAEALVRSYPAAWDALAGGRITEKHAEVLVDLLGELPADAGEALAVEAVAWAETEPVNVFRRRLRDRVAAMQAGSFEDRYARASAGRRIAVQPGADGMGDLWVHAPLVELYAIEHRATAMAKAIKAAGDERTLEQIRTDVVCDLLIDGSTEHVPAAVSGIRAQVVVTVPVLTLLDEDGGTASDLPVVEGVGPVPVSRARELCGGDGKWMRVLTHPETGIVLSVGRDRYAPPAALRRLVTWRAGRCMAPGCVMPASRCEVDHQVRWTDGGQTSVENTTPLCKGHHLVKENTAWQVRQIPGSGGVIEWTSPTGRRYLVKPERPVPVFTATAAEPAPPF</sequence>
<evidence type="ECO:0000259" key="1">
    <source>
        <dbReference type="SMART" id="SM00507"/>
    </source>
</evidence>
<dbReference type="InterPro" id="IPR003615">
    <property type="entry name" value="HNH_nuc"/>
</dbReference>
<protein>
    <submittedName>
        <fullName evidence="2">Uncharacterized protein DUF222</fullName>
    </submittedName>
</protein>
<accession>A0A543F183</accession>
<proteinExistence type="predicted"/>
<dbReference type="SMART" id="SM00507">
    <property type="entry name" value="HNHc"/>
    <property type="match status" value="1"/>
</dbReference>
<gene>
    <name evidence="2" type="ORF">FB391_1621</name>
</gene>
<reference evidence="2 3" key="1">
    <citation type="submission" date="2019-06" db="EMBL/GenBank/DDBJ databases">
        <title>Sequencing the genomes of 1000 actinobacteria strains.</title>
        <authorList>
            <person name="Klenk H.-P."/>
        </authorList>
    </citation>
    <scope>NUCLEOTIDE SEQUENCE [LARGE SCALE GENOMIC DNA]</scope>
    <source>
        <strain evidence="2 3">DSM 105492</strain>
    </source>
</reference>
<dbReference type="CDD" id="cd00085">
    <property type="entry name" value="HNHc"/>
    <property type="match status" value="1"/>
</dbReference>